<dbReference type="Pfam" id="PF09347">
    <property type="entry name" value="DUF1989"/>
    <property type="match status" value="1"/>
</dbReference>
<dbReference type="AlphaFoldDB" id="A0A501P9H0"/>
<sequence length="281" mass="30448">MSGSETADPALAREHARRQAGTKVEAMRTIPSSAAVNLPDGVSAKDVIWDEVIAAGGYAIHSLTRGDRLQIIDIHGDGCVSLNMFNAQHPAERLNVADSIKVQWKAYLGQGDLILSGLGRVLASILKDDGCGIDPFSGASNRHTVLDHYGDNSIDHPNARDRFLTAAAKCGLSRKDVHACLNIFKPVRIAETGETLVEVGPFVPGRVLELRAEMNLLVFLANCPHVLDERKAYSVSPVRAVAWKGEETGFDDPIRNASPEALRAFENVEDYFHSGEQRGEG</sequence>
<keyword evidence="4" id="KW-1185">Reference proteome</keyword>
<dbReference type="NCBIfam" id="TIGR03425">
    <property type="entry name" value="urea_degr_2"/>
    <property type="match status" value="1"/>
</dbReference>
<dbReference type="PANTHER" id="PTHR31527:SF0">
    <property type="entry name" value="RE64534P"/>
    <property type="match status" value="1"/>
</dbReference>
<protein>
    <submittedName>
        <fullName evidence="3">DUF1989 domain-containing protein</fullName>
    </submittedName>
</protein>
<evidence type="ECO:0000313" key="3">
    <source>
        <dbReference type="EMBL" id="TPD56845.1"/>
    </source>
</evidence>
<evidence type="ECO:0000313" key="4">
    <source>
        <dbReference type="Proteomes" id="UP000319148"/>
    </source>
</evidence>
<feature type="domain" description="DUF1989" evidence="2">
    <location>
        <begin position="51"/>
        <end position="217"/>
    </location>
</feature>
<accession>A0A501P9H0</accession>
<comment type="caution">
    <text evidence="3">The sequence shown here is derived from an EMBL/GenBank/DDBJ whole genome shotgun (WGS) entry which is preliminary data.</text>
</comment>
<organism evidence="3 4">
    <name type="scientific">Emcibacter nanhaiensis</name>
    <dbReference type="NCBI Taxonomy" id="1505037"/>
    <lineage>
        <taxon>Bacteria</taxon>
        <taxon>Pseudomonadati</taxon>
        <taxon>Pseudomonadota</taxon>
        <taxon>Alphaproteobacteria</taxon>
        <taxon>Emcibacterales</taxon>
        <taxon>Emcibacteraceae</taxon>
        <taxon>Emcibacter</taxon>
    </lineage>
</organism>
<feature type="region of interest" description="Disordered" evidence="1">
    <location>
        <begin position="1"/>
        <end position="24"/>
    </location>
</feature>
<reference evidence="4" key="1">
    <citation type="submission" date="2019-06" db="EMBL/GenBank/DDBJ databases">
        <title>The complete genome of Emcibacter congregatus ZYLT.</title>
        <authorList>
            <person name="Zhao Z."/>
        </authorList>
    </citation>
    <scope>NUCLEOTIDE SEQUENCE [LARGE SCALE GENOMIC DNA]</scope>
    <source>
        <strain evidence="4">MCCC 1A06723</strain>
    </source>
</reference>
<dbReference type="Proteomes" id="UP000319148">
    <property type="component" value="Unassembled WGS sequence"/>
</dbReference>
<evidence type="ECO:0000256" key="1">
    <source>
        <dbReference type="SAM" id="MobiDB-lite"/>
    </source>
</evidence>
<proteinExistence type="predicted"/>
<dbReference type="InterPro" id="IPR018959">
    <property type="entry name" value="DUF1989"/>
</dbReference>
<name>A0A501P9H0_9PROT</name>
<dbReference type="PANTHER" id="PTHR31527">
    <property type="entry name" value="RE64534P"/>
    <property type="match status" value="1"/>
</dbReference>
<dbReference type="EMBL" id="VFIY01000019">
    <property type="protein sequence ID" value="TPD56845.1"/>
    <property type="molecule type" value="Genomic_DNA"/>
</dbReference>
<evidence type="ECO:0000259" key="2">
    <source>
        <dbReference type="Pfam" id="PF09347"/>
    </source>
</evidence>
<gene>
    <name evidence="3" type="ORF">FIV46_17910</name>
</gene>
<dbReference type="InterPro" id="IPR017792">
    <property type="entry name" value="UAAP1"/>
</dbReference>
<dbReference type="OrthoDB" id="9772660at2"/>
<dbReference type="RefSeq" id="WP_139942316.1">
    <property type="nucleotide sequence ID" value="NZ_JBHSYP010000003.1"/>
</dbReference>